<dbReference type="OrthoDB" id="9776609at2"/>
<evidence type="ECO:0000256" key="1">
    <source>
        <dbReference type="SAM" id="Phobius"/>
    </source>
</evidence>
<feature type="transmembrane region" description="Helical" evidence="1">
    <location>
        <begin position="139"/>
        <end position="160"/>
    </location>
</feature>
<evidence type="ECO:0008006" key="4">
    <source>
        <dbReference type="Google" id="ProtNLM"/>
    </source>
</evidence>
<dbReference type="STRING" id="1123269.NX02_07130"/>
<keyword evidence="1" id="KW-0812">Transmembrane</keyword>
<keyword evidence="1" id="KW-0472">Membrane</keyword>
<feature type="transmembrane region" description="Helical" evidence="1">
    <location>
        <begin position="338"/>
        <end position="360"/>
    </location>
</feature>
<feature type="transmembrane region" description="Helical" evidence="1">
    <location>
        <begin position="474"/>
        <end position="493"/>
    </location>
</feature>
<feature type="transmembrane region" description="Helical" evidence="1">
    <location>
        <begin position="439"/>
        <end position="459"/>
    </location>
</feature>
<dbReference type="KEGG" id="ssan:NX02_07130"/>
<name>W0AA05_9SPHN</name>
<dbReference type="RefSeq" id="WP_025291422.1">
    <property type="nucleotide sequence ID" value="NZ_CP006644.1"/>
</dbReference>
<dbReference type="eggNOG" id="COG3182">
    <property type="taxonomic scope" value="Bacteria"/>
</dbReference>
<dbReference type="Proteomes" id="UP000018851">
    <property type="component" value="Chromosome"/>
</dbReference>
<evidence type="ECO:0000313" key="2">
    <source>
        <dbReference type="EMBL" id="AHE53153.1"/>
    </source>
</evidence>
<dbReference type="Pfam" id="PF03929">
    <property type="entry name" value="PepSY_TM"/>
    <property type="match status" value="1"/>
</dbReference>
<feature type="transmembrane region" description="Helical" evidence="1">
    <location>
        <begin position="412"/>
        <end position="432"/>
    </location>
</feature>
<keyword evidence="1" id="KW-1133">Transmembrane helix</keyword>
<sequence length="521" mass="56416">MKAGFRQSMAWLHTWSGLLLSWLLFVMFTCGTAAYFQDEITRWMQPEVTTDAAPAAAADAAARWLQVNAPGASRWYITLPGTRSATTQLFWTPAPDAAPGSRRKAVIDGKGQEVSARASAGGYFLYRFHFDLHYIPVLWARYIVGVAAMSMLIAIFSGIVTHKKIFADFFMLRLGKGQRSWLDAHNVTAVLALPFYLMITYTGLVSLDRQYVPAPIAAAYPEPDAFYDESFPQGADAEATGTPAPLASLASMVVTADRHWGGAGVGYAYVANPGDAAARVVLTRAPSASMDSNGETLQFDGASGRLLWVAPGAGAAQRTRGVMIGLHAGRYAGVALRWLYFLSGLGGTIMVGTGLILWTVKRRSKLPDPTRPHLGFRIVERLNIAVILGFPIGIAGYFLANRLLPLGIAGRADWEVNSLFLTWGAMLLVALIRPPRRAWIELSAFAALLFAAIPLVSALATDRSLVASLLSRDWTFVGFELTMMAIALAFALASRKMAASQAVAGQRPHRVKRSHHGEARA</sequence>
<gene>
    <name evidence="2" type="ORF">NX02_07130</name>
</gene>
<evidence type="ECO:0000313" key="3">
    <source>
        <dbReference type="Proteomes" id="UP000018851"/>
    </source>
</evidence>
<organism evidence="2 3">
    <name type="scientific">Sphingomonas sanxanigenens DSM 19645 = NX02</name>
    <dbReference type="NCBI Taxonomy" id="1123269"/>
    <lineage>
        <taxon>Bacteria</taxon>
        <taxon>Pseudomonadati</taxon>
        <taxon>Pseudomonadota</taxon>
        <taxon>Alphaproteobacteria</taxon>
        <taxon>Sphingomonadales</taxon>
        <taxon>Sphingomonadaceae</taxon>
        <taxon>Sphingomonas</taxon>
    </lineage>
</organism>
<dbReference type="HOGENOM" id="CLU_025664_2_0_5"/>
<dbReference type="PANTHER" id="PTHR34219">
    <property type="entry name" value="IRON-REGULATED INNER MEMBRANE PROTEIN-RELATED"/>
    <property type="match status" value="1"/>
</dbReference>
<dbReference type="AlphaFoldDB" id="W0AA05"/>
<accession>W0AA05</accession>
<dbReference type="PANTHER" id="PTHR34219:SF4">
    <property type="entry name" value="PEPSY DOMAIN-CONTAINING PROTEIN"/>
    <property type="match status" value="1"/>
</dbReference>
<keyword evidence="3" id="KW-1185">Reference proteome</keyword>
<dbReference type="EMBL" id="CP006644">
    <property type="protein sequence ID" value="AHE53153.1"/>
    <property type="molecule type" value="Genomic_DNA"/>
</dbReference>
<feature type="transmembrane region" description="Helical" evidence="1">
    <location>
        <begin position="381"/>
        <end position="400"/>
    </location>
</feature>
<dbReference type="InterPro" id="IPR005625">
    <property type="entry name" value="PepSY-ass_TM"/>
</dbReference>
<protein>
    <recommendedName>
        <fullName evidence="4">PepSY domain-containing protein</fullName>
    </recommendedName>
</protein>
<reference evidence="2 3" key="1">
    <citation type="submission" date="2013-07" db="EMBL/GenBank/DDBJ databases">
        <title>Completed genome of Sphingomonas sanxanigenens NX02.</title>
        <authorList>
            <person name="Ma T."/>
            <person name="Huang H."/>
            <person name="Wu M."/>
            <person name="Li X."/>
            <person name="Li G."/>
        </authorList>
    </citation>
    <scope>NUCLEOTIDE SEQUENCE [LARGE SCALE GENOMIC DNA]</scope>
    <source>
        <strain evidence="2 3">NX02</strain>
    </source>
</reference>
<proteinExistence type="predicted"/>
<dbReference type="PATRIC" id="fig|1123269.5.peg.1381"/>
<feature type="transmembrane region" description="Helical" evidence="1">
    <location>
        <begin position="181"/>
        <end position="199"/>
    </location>
</feature>